<dbReference type="RefSeq" id="WP_204708421.1">
    <property type="nucleotide sequence ID" value="NZ_JBHSZV010000062.1"/>
</dbReference>
<comment type="caution">
    <text evidence="2">The sequence shown here is derived from an EMBL/GenBank/DDBJ whole genome shotgun (WGS) entry which is preliminary data.</text>
</comment>
<feature type="region of interest" description="Disordered" evidence="1">
    <location>
        <begin position="1"/>
        <end position="27"/>
    </location>
</feature>
<name>A0ABW2ES45_9BACI</name>
<evidence type="ECO:0000256" key="1">
    <source>
        <dbReference type="SAM" id="MobiDB-lite"/>
    </source>
</evidence>
<dbReference type="Proteomes" id="UP001596410">
    <property type="component" value="Unassembled WGS sequence"/>
</dbReference>
<accession>A0ABW2ES45</accession>
<reference evidence="3" key="1">
    <citation type="journal article" date="2019" name="Int. J. Syst. Evol. Microbiol.">
        <title>The Global Catalogue of Microorganisms (GCM) 10K type strain sequencing project: providing services to taxonomists for standard genome sequencing and annotation.</title>
        <authorList>
            <consortium name="The Broad Institute Genomics Platform"/>
            <consortium name="The Broad Institute Genome Sequencing Center for Infectious Disease"/>
            <person name="Wu L."/>
            <person name="Ma J."/>
        </authorList>
    </citation>
    <scope>NUCLEOTIDE SEQUENCE [LARGE SCALE GENOMIC DNA]</scope>
    <source>
        <strain evidence="3">CGMCC 4.1621</strain>
    </source>
</reference>
<feature type="compositionally biased region" description="Basic residues" evidence="1">
    <location>
        <begin position="10"/>
        <end position="20"/>
    </location>
</feature>
<organism evidence="2 3">
    <name type="scientific">Halobacillus seohaensis</name>
    <dbReference type="NCBI Taxonomy" id="447421"/>
    <lineage>
        <taxon>Bacteria</taxon>
        <taxon>Bacillati</taxon>
        <taxon>Bacillota</taxon>
        <taxon>Bacilli</taxon>
        <taxon>Bacillales</taxon>
        <taxon>Bacillaceae</taxon>
        <taxon>Halobacillus</taxon>
    </lineage>
</organism>
<evidence type="ECO:0000313" key="2">
    <source>
        <dbReference type="EMBL" id="MFC7063954.1"/>
    </source>
</evidence>
<sequence length="57" mass="6707">MAITQYAPTQKRRRRPKTKRSNLYATTNPERMEMINKLSERNGGLSNLTYKQVYGED</sequence>
<evidence type="ECO:0000313" key="3">
    <source>
        <dbReference type="Proteomes" id="UP001596410"/>
    </source>
</evidence>
<dbReference type="EMBL" id="JBHSZV010000062">
    <property type="protein sequence ID" value="MFC7063954.1"/>
    <property type="molecule type" value="Genomic_DNA"/>
</dbReference>
<proteinExistence type="predicted"/>
<keyword evidence="3" id="KW-1185">Reference proteome</keyword>
<gene>
    <name evidence="2" type="ORF">ACFQIC_19335</name>
</gene>
<protein>
    <submittedName>
        <fullName evidence="2">Uncharacterized protein</fullName>
    </submittedName>
</protein>